<dbReference type="EMBL" id="JACEIK010004215">
    <property type="protein sequence ID" value="MCD9644648.1"/>
    <property type="molecule type" value="Genomic_DNA"/>
</dbReference>
<feature type="compositionally biased region" description="Basic residues" evidence="1">
    <location>
        <begin position="35"/>
        <end position="50"/>
    </location>
</feature>
<comment type="caution">
    <text evidence="2">The sequence shown here is derived from an EMBL/GenBank/DDBJ whole genome shotgun (WGS) entry which is preliminary data.</text>
</comment>
<keyword evidence="3" id="KW-1185">Reference proteome</keyword>
<evidence type="ECO:0000313" key="3">
    <source>
        <dbReference type="Proteomes" id="UP000823775"/>
    </source>
</evidence>
<sequence length="64" mass="6779">MLKSEGSIPMSDGNMSGSCPREEVHKPDVVVVSRGRGRSNGKGRSCRRRPAAAIGRDATDLAPN</sequence>
<feature type="region of interest" description="Disordered" evidence="1">
    <location>
        <begin position="1"/>
        <end position="64"/>
    </location>
</feature>
<proteinExistence type="predicted"/>
<organism evidence="2 3">
    <name type="scientific">Datura stramonium</name>
    <name type="common">Jimsonweed</name>
    <name type="synonym">Common thornapple</name>
    <dbReference type="NCBI Taxonomy" id="4076"/>
    <lineage>
        <taxon>Eukaryota</taxon>
        <taxon>Viridiplantae</taxon>
        <taxon>Streptophyta</taxon>
        <taxon>Embryophyta</taxon>
        <taxon>Tracheophyta</taxon>
        <taxon>Spermatophyta</taxon>
        <taxon>Magnoliopsida</taxon>
        <taxon>eudicotyledons</taxon>
        <taxon>Gunneridae</taxon>
        <taxon>Pentapetalae</taxon>
        <taxon>asterids</taxon>
        <taxon>lamiids</taxon>
        <taxon>Solanales</taxon>
        <taxon>Solanaceae</taxon>
        <taxon>Solanoideae</taxon>
        <taxon>Datureae</taxon>
        <taxon>Datura</taxon>
    </lineage>
</organism>
<feature type="non-terminal residue" evidence="2">
    <location>
        <position position="64"/>
    </location>
</feature>
<evidence type="ECO:0000313" key="2">
    <source>
        <dbReference type="EMBL" id="MCD9644648.1"/>
    </source>
</evidence>
<dbReference type="Proteomes" id="UP000823775">
    <property type="component" value="Unassembled WGS sequence"/>
</dbReference>
<evidence type="ECO:0000256" key="1">
    <source>
        <dbReference type="SAM" id="MobiDB-lite"/>
    </source>
</evidence>
<accession>A0ABS8VEP8</accession>
<gene>
    <name evidence="2" type="ORF">HAX54_033037</name>
</gene>
<name>A0ABS8VEP8_DATST</name>
<reference evidence="2 3" key="1">
    <citation type="journal article" date="2021" name="BMC Genomics">
        <title>Datura genome reveals duplications of psychoactive alkaloid biosynthetic genes and high mutation rate following tissue culture.</title>
        <authorList>
            <person name="Rajewski A."/>
            <person name="Carter-House D."/>
            <person name="Stajich J."/>
            <person name="Litt A."/>
        </authorList>
    </citation>
    <scope>NUCLEOTIDE SEQUENCE [LARGE SCALE GENOMIC DNA]</scope>
    <source>
        <strain evidence="2">AR-01</strain>
    </source>
</reference>
<protein>
    <submittedName>
        <fullName evidence="2">Uncharacterized protein</fullName>
    </submittedName>
</protein>